<feature type="domain" description="PIN" evidence="6">
    <location>
        <begin position="3"/>
        <end position="115"/>
    </location>
</feature>
<dbReference type="InterPro" id="IPR029060">
    <property type="entry name" value="PIN-like_dom_sf"/>
</dbReference>
<gene>
    <name evidence="7" type="ORF">DSCA_12300</name>
</gene>
<dbReference type="PANTHER" id="PTHR42740:SF1">
    <property type="entry name" value="RIBONUCLEASE VAPC3"/>
    <property type="match status" value="1"/>
</dbReference>
<dbReference type="KEGG" id="dalk:DSCA_12300"/>
<dbReference type="SUPFAM" id="SSF88723">
    <property type="entry name" value="PIN domain-like"/>
    <property type="match status" value="1"/>
</dbReference>
<dbReference type="InterPro" id="IPR051749">
    <property type="entry name" value="PINc/VapC_TA_RNase"/>
</dbReference>
<reference evidence="7 8" key="1">
    <citation type="submission" date="2019-11" db="EMBL/GenBank/DDBJ databases">
        <title>Comparative genomics of hydrocarbon-degrading Desulfosarcina strains.</title>
        <authorList>
            <person name="Watanabe M."/>
            <person name="Kojima H."/>
            <person name="Fukui M."/>
        </authorList>
    </citation>
    <scope>NUCLEOTIDE SEQUENCE [LARGE SCALE GENOMIC DNA]</scope>
    <source>
        <strain evidence="7 8">PL12</strain>
    </source>
</reference>
<accession>A0A5K7YGV6</accession>
<name>A0A5K7YGV6_9BACT</name>
<evidence type="ECO:0000313" key="8">
    <source>
        <dbReference type="Proteomes" id="UP000427906"/>
    </source>
</evidence>
<dbReference type="EMBL" id="AP021874">
    <property type="protein sequence ID" value="BBO67300.1"/>
    <property type="molecule type" value="Genomic_DNA"/>
</dbReference>
<dbReference type="RefSeq" id="WP_155315579.1">
    <property type="nucleotide sequence ID" value="NZ_AP021874.1"/>
</dbReference>
<keyword evidence="5" id="KW-0460">Magnesium</keyword>
<dbReference type="OrthoDB" id="9811788at2"/>
<dbReference type="GO" id="GO:0004540">
    <property type="term" value="F:RNA nuclease activity"/>
    <property type="evidence" value="ECO:0007669"/>
    <property type="project" value="TreeGrafter"/>
</dbReference>
<evidence type="ECO:0000256" key="3">
    <source>
        <dbReference type="ARBA" id="ARBA00022723"/>
    </source>
</evidence>
<dbReference type="AlphaFoldDB" id="A0A5K7YGV6"/>
<keyword evidence="2" id="KW-0540">Nuclease</keyword>
<dbReference type="Proteomes" id="UP000427906">
    <property type="component" value="Chromosome"/>
</dbReference>
<dbReference type="Pfam" id="PF01850">
    <property type="entry name" value="PIN"/>
    <property type="match status" value="1"/>
</dbReference>
<protein>
    <submittedName>
        <fullName evidence="7">Twitching motility protein PilT</fullName>
    </submittedName>
</protein>
<dbReference type="Gene3D" id="3.40.50.1010">
    <property type="entry name" value="5'-nuclease"/>
    <property type="match status" value="1"/>
</dbReference>
<evidence type="ECO:0000259" key="6">
    <source>
        <dbReference type="Pfam" id="PF01850"/>
    </source>
</evidence>
<evidence type="ECO:0000256" key="4">
    <source>
        <dbReference type="ARBA" id="ARBA00022801"/>
    </source>
</evidence>
<proteinExistence type="predicted"/>
<keyword evidence="1" id="KW-1277">Toxin-antitoxin system</keyword>
<dbReference type="GO" id="GO:0046872">
    <property type="term" value="F:metal ion binding"/>
    <property type="evidence" value="ECO:0007669"/>
    <property type="project" value="UniProtKB-KW"/>
</dbReference>
<sequence length="125" mass="14661">MTVLVDSSVWIDYFRTGRGDNRLDGLIDENIVAINDLILCELVPYLKLRNQSRIIELLNTIERTSLTIDWNQLIDWQYRCLKQGLNGIGIPDLIIAQNTIQHRCLLYSLDRHFEMIKDIVNIKLY</sequence>
<keyword evidence="3" id="KW-0479">Metal-binding</keyword>
<evidence type="ECO:0000313" key="7">
    <source>
        <dbReference type="EMBL" id="BBO67300.1"/>
    </source>
</evidence>
<keyword evidence="4" id="KW-0378">Hydrolase</keyword>
<evidence type="ECO:0000256" key="2">
    <source>
        <dbReference type="ARBA" id="ARBA00022722"/>
    </source>
</evidence>
<dbReference type="PANTHER" id="PTHR42740">
    <property type="entry name" value="RIBONUCLEASE VAPC3"/>
    <property type="match status" value="1"/>
</dbReference>
<dbReference type="GO" id="GO:0016787">
    <property type="term" value="F:hydrolase activity"/>
    <property type="evidence" value="ECO:0007669"/>
    <property type="project" value="UniProtKB-KW"/>
</dbReference>
<evidence type="ECO:0000256" key="5">
    <source>
        <dbReference type="ARBA" id="ARBA00022842"/>
    </source>
</evidence>
<dbReference type="InterPro" id="IPR002716">
    <property type="entry name" value="PIN_dom"/>
</dbReference>
<keyword evidence="8" id="KW-1185">Reference proteome</keyword>
<organism evidence="7 8">
    <name type="scientific">Desulfosarcina alkanivorans</name>
    <dbReference type="NCBI Taxonomy" id="571177"/>
    <lineage>
        <taxon>Bacteria</taxon>
        <taxon>Pseudomonadati</taxon>
        <taxon>Thermodesulfobacteriota</taxon>
        <taxon>Desulfobacteria</taxon>
        <taxon>Desulfobacterales</taxon>
        <taxon>Desulfosarcinaceae</taxon>
        <taxon>Desulfosarcina</taxon>
    </lineage>
</organism>
<evidence type="ECO:0000256" key="1">
    <source>
        <dbReference type="ARBA" id="ARBA00022649"/>
    </source>
</evidence>